<feature type="domain" description="S1 motif" evidence="2">
    <location>
        <begin position="146"/>
        <end position="209"/>
    </location>
</feature>
<reference evidence="3 4" key="1">
    <citation type="submission" date="2018-04" db="EMBL/GenBank/DDBJ databases">
        <title>Genomic Encyclopedia of Type Strains, Phase IV (KMG-IV): sequencing the most valuable type-strain genomes for metagenomic binning, comparative biology and taxonomic classification.</title>
        <authorList>
            <person name="Goeker M."/>
        </authorList>
    </citation>
    <scope>NUCLEOTIDE SEQUENCE [LARGE SCALE GENOMIC DNA]</scope>
    <source>
        <strain evidence="3 4">DSM 14823</strain>
    </source>
</reference>
<evidence type="ECO:0000313" key="3">
    <source>
        <dbReference type="EMBL" id="PVY45556.1"/>
    </source>
</evidence>
<organism evidence="3 4">
    <name type="scientific">Victivallis vadensis</name>
    <dbReference type="NCBI Taxonomy" id="172901"/>
    <lineage>
        <taxon>Bacteria</taxon>
        <taxon>Pseudomonadati</taxon>
        <taxon>Lentisphaerota</taxon>
        <taxon>Lentisphaeria</taxon>
        <taxon>Victivallales</taxon>
        <taxon>Victivallaceae</taxon>
        <taxon>Victivallis</taxon>
    </lineage>
</organism>
<dbReference type="RefSeq" id="WP_116882583.1">
    <property type="nucleotide sequence ID" value="NZ_CALXNT010000023.1"/>
</dbReference>
<dbReference type="Gene3D" id="2.40.50.140">
    <property type="entry name" value="Nucleic acid-binding proteins"/>
    <property type="match status" value="1"/>
</dbReference>
<dbReference type="InterPro" id="IPR040764">
    <property type="entry name" value="CvfB_WH"/>
</dbReference>
<sequence length="287" mass="32864">MLKLGKFNRLVVEKTTEFGFYLSDGTDRRNMVLLPNKYVPENLDVDDEIDVFLYLDSEDRIVATTQTPLAQLGDLARLRVKEQTRIGAFLDWGLDKDLFVPFREQPVRLTPGELCLVKLYLDPVTGRIVASRRLSRFYTGDVSKLRLNQKVRLTVWEEARLGWRVIADDSYVGLVYFNELCRTLHPGDRLDGYVHAIRAEENRIDVRLRPDGIEGIKAFKPAVLDALEDAGGFLPLNAKSDLAAIRDYFSFSKRVFKQVIGMLYKEGRITIAEDGIRLNPPQEEKQP</sequence>
<comment type="similarity">
    <text evidence="1">Belongs to the CvfB family.</text>
</comment>
<dbReference type="AlphaFoldDB" id="A0A2U1BA67"/>
<dbReference type="InterPro" id="IPR036388">
    <property type="entry name" value="WH-like_DNA-bd_sf"/>
</dbReference>
<dbReference type="InterPro" id="IPR014464">
    <property type="entry name" value="CvfB_fam"/>
</dbReference>
<dbReference type="EMBL" id="QEKH01000002">
    <property type="protein sequence ID" value="PVY45556.1"/>
    <property type="molecule type" value="Genomic_DNA"/>
</dbReference>
<protein>
    <recommendedName>
        <fullName evidence="2">S1 motif domain-containing protein</fullName>
    </recommendedName>
</protein>
<dbReference type="GeneID" id="78293916"/>
<dbReference type="Pfam" id="PF17783">
    <property type="entry name" value="WHD_CvfB"/>
    <property type="match status" value="1"/>
</dbReference>
<feature type="domain" description="S1 motif" evidence="2">
    <location>
        <begin position="71"/>
        <end position="133"/>
    </location>
</feature>
<dbReference type="InterPro" id="IPR039566">
    <property type="entry name" value="CvfB_S1_st"/>
</dbReference>
<evidence type="ECO:0000256" key="1">
    <source>
        <dbReference type="PIRNR" id="PIRNR012524"/>
    </source>
</evidence>
<dbReference type="Proteomes" id="UP000245959">
    <property type="component" value="Unassembled WGS sequence"/>
</dbReference>
<gene>
    <name evidence="3" type="ORF">C8D82_102127</name>
</gene>
<dbReference type="SMART" id="SM00316">
    <property type="entry name" value="S1"/>
    <property type="match status" value="2"/>
</dbReference>
<accession>A0A2U1BA67</accession>
<evidence type="ECO:0000259" key="2">
    <source>
        <dbReference type="SMART" id="SM00316"/>
    </source>
</evidence>
<dbReference type="PIRSF" id="PIRSF012524">
    <property type="entry name" value="YitL_S1"/>
    <property type="match status" value="1"/>
</dbReference>
<proteinExistence type="inferred from homology"/>
<dbReference type="InterPro" id="IPR012340">
    <property type="entry name" value="NA-bd_OB-fold"/>
</dbReference>
<comment type="caution">
    <text evidence="3">The sequence shown here is derived from an EMBL/GenBank/DDBJ whole genome shotgun (WGS) entry which is preliminary data.</text>
</comment>
<dbReference type="Pfam" id="PF13509">
    <property type="entry name" value="S1_2"/>
    <property type="match status" value="1"/>
</dbReference>
<dbReference type="PANTHER" id="PTHR37296:SF1">
    <property type="entry name" value="CONSERVED VIRULENCE FACTOR B"/>
    <property type="match status" value="1"/>
</dbReference>
<dbReference type="GO" id="GO:0003676">
    <property type="term" value="F:nucleic acid binding"/>
    <property type="evidence" value="ECO:0007669"/>
    <property type="project" value="InterPro"/>
</dbReference>
<dbReference type="InterPro" id="IPR003029">
    <property type="entry name" value="S1_domain"/>
</dbReference>
<dbReference type="Gene3D" id="1.10.10.10">
    <property type="entry name" value="Winged helix-like DNA-binding domain superfamily/Winged helix DNA-binding domain"/>
    <property type="match status" value="1"/>
</dbReference>
<name>A0A2U1BA67_9BACT</name>
<keyword evidence="4" id="KW-1185">Reference proteome</keyword>
<dbReference type="PANTHER" id="PTHR37296">
    <property type="entry name" value="CONSERVED VIRULENCE FACTOR B"/>
    <property type="match status" value="1"/>
</dbReference>
<evidence type="ECO:0000313" key="4">
    <source>
        <dbReference type="Proteomes" id="UP000245959"/>
    </source>
</evidence>